<dbReference type="Proteomes" id="UP001516400">
    <property type="component" value="Unassembled WGS sequence"/>
</dbReference>
<evidence type="ECO:0000313" key="3">
    <source>
        <dbReference type="Proteomes" id="UP001516400"/>
    </source>
</evidence>
<dbReference type="EMBL" id="JABFTP020000185">
    <property type="protein sequence ID" value="KAL3287429.1"/>
    <property type="molecule type" value="Genomic_DNA"/>
</dbReference>
<evidence type="ECO:0000256" key="1">
    <source>
        <dbReference type="SAM" id="MobiDB-lite"/>
    </source>
</evidence>
<dbReference type="AlphaFoldDB" id="A0ABD2P906"/>
<organism evidence="2 3">
    <name type="scientific">Cryptolaemus montrouzieri</name>
    <dbReference type="NCBI Taxonomy" id="559131"/>
    <lineage>
        <taxon>Eukaryota</taxon>
        <taxon>Metazoa</taxon>
        <taxon>Ecdysozoa</taxon>
        <taxon>Arthropoda</taxon>
        <taxon>Hexapoda</taxon>
        <taxon>Insecta</taxon>
        <taxon>Pterygota</taxon>
        <taxon>Neoptera</taxon>
        <taxon>Endopterygota</taxon>
        <taxon>Coleoptera</taxon>
        <taxon>Polyphaga</taxon>
        <taxon>Cucujiformia</taxon>
        <taxon>Coccinelloidea</taxon>
        <taxon>Coccinellidae</taxon>
        <taxon>Scymninae</taxon>
        <taxon>Scymnini</taxon>
        <taxon>Cryptolaemus</taxon>
    </lineage>
</organism>
<name>A0ABD2P906_9CUCU</name>
<accession>A0ABD2P906</accession>
<protein>
    <submittedName>
        <fullName evidence="2">Uncharacterized protein</fullName>
    </submittedName>
</protein>
<sequence>MDKKKKSSGALKRKQRQERKDKIPKLPKIVKFFTQPSTSSFVPNISVGSDSESVNVTTALMVEKPTQEDSIVKAVKDAVVDHIIEHDVCMCMSQYSQVTAKESSTSSFYEILRITLLTTWKILQTRY</sequence>
<feature type="compositionally biased region" description="Basic residues" evidence="1">
    <location>
        <begin position="1"/>
        <end position="17"/>
    </location>
</feature>
<feature type="region of interest" description="Disordered" evidence="1">
    <location>
        <begin position="1"/>
        <end position="24"/>
    </location>
</feature>
<gene>
    <name evidence="2" type="ORF">HHI36_001900</name>
</gene>
<reference evidence="2 3" key="1">
    <citation type="journal article" date="2021" name="BMC Biol.">
        <title>Horizontally acquired antibacterial genes associated with adaptive radiation of ladybird beetles.</title>
        <authorList>
            <person name="Li H.S."/>
            <person name="Tang X.F."/>
            <person name="Huang Y.H."/>
            <person name="Xu Z.Y."/>
            <person name="Chen M.L."/>
            <person name="Du X.Y."/>
            <person name="Qiu B.Y."/>
            <person name="Chen P.T."/>
            <person name="Zhang W."/>
            <person name="Slipinski A."/>
            <person name="Escalona H.E."/>
            <person name="Waterhouse R.M."/>
            <person name="Zwick A."/>
            <person name="Pang H."/>
        </authorList>
    </citation>
    <scope>NUCLEOTIDE SEQUENCE [LARGE SCALE GENOMIC DNA]</scope>
    <source>
        <strain evidence="2">SYSU2018</strain>
    </source>
</reference>
<proteinExistence type="predicted"/>
<comment type="caution">
    <text evidence="2">The sequence shown here is derived from an EMBL/GenBank/DDBJ whole genome shotgun (WGS) entry which is preliminary data.</text>
</comment>
<keyword evidence="3" id="KW-1185">Reference proteome</keyword>
<evidence type="ECO:0000313" key="2">
    <source>
        <dbReference type="EMBL" id="KAL3287429.1"/>
    </source>
</evidence>